<evidence type="ECO:0000313" key="5">
    <source>
        <dbReference type="Proteomes" id="UP000805614"/>
    </source>
</evidence>
<accession>A0ABR7LUN0</accession>
<evidence type="ECO:0000313" key="4">
    <source>
        <dbReference type="EMBL" id="MBC6468545.1"/>
    </source>
</evidence>
<comment type="caution">
    <text evidence="4">The sequence shown here is derived from an EMBL/GenBank/DDBJ whole genome shotgun (WGS) entry which is preliminary data.</text>
</comment>
<evidence type="ECO:0000256" key="1">
    <source>
        <dbReference type="SAM" id="Phobius"/>
    </source>
</evidence>
<dbReference type="Proteomes" id="UP000805614">
    <property type="component" value="Unassembled WGS sequence"/>
</dbReference>
<protein>
    <submittedName>
        <fullName evidence="4">DUF4190 domain-containing protein</fullName>
    </submittedName>
</protein>
<name>A0ABR7LUN0_9ACTN</name>
<dbReference type="Pfam" id="PF13828">
    <property type="entry name" value="DUF4190"/>
    <property type="match status" value="1"/>
</dbReference>
<dbReference type="Pfam" id="PF13845">
    <property type="entry name" value="Septum_form"/>
    <property type="match status" value="1"/>
</dbReference>
<keyword evidence="5" id="KW-1185">Reference proteome</keyword>
<keyword evidence="1" id="KW-0812">Transmembrane</keyword>
<proteinExistence type="predicted"/>
<feature type="domain" description="Septum formation-related" evidence="3">
    <location>
        <begin position="72"/>
        <end position="180"/>
    </location>
</feature>
<dbReference type="EMBL" id="JABVEC010000019">
    <property type="protein sequence ID" value="MBC6468545.1"/>
    <property type="molecule type" value="Genomic_DNA"/>
</dbReference>
<keyword evidence="1" id="KW-0472">Membrane</keyword>
<gene>
    <name evidence="4" type="ORF">HKK74_24055</name>
</gene>
<sequence length="186" mass="19393">MAVASLVLGIAGFLVITIPMNLVIGVLALSRTARRGQKGKGLVIAGLTLSAAWAVGLGVIGAMAASSPEPERDAQGQITKPAQAAPDKLKVGDCVAQINAAEVSDVRAQPCGQPGSGKVFAIFQLTQGSWPGEKVADDKAGDTCVKRYEKSGEQADKQSGIQYIRPTEASWRLGDRRVICLVVPRA</sequence>
<organism evidence="4 5">
    <name type="scientific">Actinomadura alba</name>
    <dbReference type="NCBI Taxonomy" id="406431"/>
    <lineage>
        <taxon>Bacteria</taxon>
        <taxon>Bacillati</taxon>
        <taxon>Actinomycetota</taxon>
        <taxon>Actinomycetes</taxon>
        <taxon>Streptosporangiales</taxon>
        <taxon>Thermomonosporaceae</taxon>
        <taxon>Actinomadura</taxon>
    </lineage>
</organism>
<dbReference type="InterPro" id="IPR025241">
    <property type="entry name" value="DUF4190"/>
</dbReference>
<feature type="domain" description="DUF4190" evidence="2">
    <location>
        <begin position="1"/>
        <end position="58"/>
    </location>
</feature>
<dbReference type="RefSeq" id="WP_187245588.1">
    <property type="nucleotide sequence ID" value="NZ_BAAAOK010000014.1"/>
</dbReference>
<feature type="transmembrane region" description="Helical" evidence="1">
    <location>
        <begin position="6"/>
        <end position="29"/>
    </location>
</feature>
<keyword evidence="1" id="KW-1133">Transmembrane helix</keyword>
<evidence type="ECO:0000259" key="3">
    <source>
        <dbReference type="Pfam" id="PF13845"/>
    </source>
</evidence>
<evidence type="ECO:0000259" key="2">
    <source>
        <dbReference type="Pfam" id="PF13828"/>
    </source>
</evidence>
<feature type="transmembrane region" description="Helical" evidence="1">
    <location>
        <begin position="41"/>
        <end position="65"/>
    </location>
</feature>
<reference evidence="4 5" key="1">
    <citation type="submission" date="2020-06" db="EMBL/GenBank/DDBJ databases">
        <title>Actinomadura xiongansis sp. nov., isolated from soil of Baiyangdian.</title>
        <authorList>
            <person name="Zhang X."/>
        </authorList>
    </citation>
    <scope>NUCLEOTIDE SEQUENCE [LARGE SCALE GENOMIC DNA]</scope>
    <source>
        <strain evidence="4 5">HBUM206468</strain>
    </source>
</reference>
<dbReference type="InterPro" id="IPR026004">
    <property type="entry name" value="Septum_form"/>
</dbReference>